<protein>
    <recommendedName>
        <fullName evidence="3">Atos-like conserved domain-containing protein</fullName>
    </recommendedName>
</protein>
<feature type="region of interest" description="Disordered" evidence="2">
    <location>
        <begin position="678"/>
        <end position="709"/>
    </location>
</feature>
<keyword evidence="5" id="KW-1185">Reference proteome</keyword>
<comment type="caution">
    <text evidence="4">The sequence shown here is derived from an EMBL/GenBank/DDBJ whole genome shotgun (WGS) entry which is preliminary data.</text>
</comment>
<evidence type="ECO:0000256" key="2">
    <source>
        <dbReference type="SAM" id="MobiDB-lite"/>
    </source>
</evidence>
<comment type="similarity">
    <text evidence="1">Belongs to the ATOS family.</text>
</comment>
<dbReference type="PANTHER" id="PTHR13199">
    <property type="entry name" value="GH03947P"/>
    <property type="match status" value="1"/>
</dbReference>
<dbReference type="AlphaFoldDB" id="A0ABD0YWA7"/>
<sequence length="890" mass="95615">MAGGCHLFVEVGLMLVEGRVADRQSPRGHREGPHCPQQVSVVPSSVAVTPDTVASASAASTSTAPASPALHQCSDTSFLCPPGPERNEHYPSRIEGPDGVVVRMRDYHAMGPGFDSLRGYYYVCLDRIACERASNLKRHMSLLSENCVPMCIDVFLCPDCACGRTRALATNICALPSLTDLLIEQWTVSIVHNKGSSDTMEVDGKGLLQAIRSQLHFSQLSSWYSLGMVKPVCYRLSHPGTSASLAAAAFTRPPIVHNFPITKTPRGSYIKVSLKSLPRLEGVANVNCPVHSAGPSPLLSTVTVFKSVFAELGHCLLDPPSRVPPPLIKHGLGHWRDNRTPSPPPPIRTQQNGGGSSRVGGGNGTAGYSRHPRHIPSRYVPGGLVDDRLQSGCQHIGKHHCQDDSLVEPPSSPTLSRSAGHGYHHNHHQHCTSPSSSGGGSEKDVESQTVKYLSCGFREGCSGVTSGFRCPPPVPPASGTVITHHSQQTRIGEERLSTPNIGYVSAQHVTNKTNRLQTQPHTFIAWDFILGSEVSCRPFCVETGCGGCETPPSLKSGGDTGSSCCGRTPSPLQHSHPVRCHASCGGCTNANPLKRKRHQMSHNPKKLLSDLSSLCSSSSFSTQCFDEENCGLVDRCRGGGASTSSRLSSMASISGSRTPPIGVKRPQRVVLPVIGLPALSPPLTPPSPPSSLENSRRQLTDSSSEDTEECTLEESILSGRLKPVSTVDCGYTADLGASGAFCPRHLTLPATVLFYPVLGLSAPYMGVVKLSKKGYHVPRSGTIQVTLLNPLGTVIKMFVVAYDLSDMPNNSHTFLRQRTTAPPTTALRYLIHLRFSSSKSGRVFVHTDIRMIIARQYDMDTSLEQLQQESTSQLTSVTVVPSNPKFSSRK</sequence>
<organism evidence="4 5">
    <name type="scientific">Ranatra chinensis</name>
    <dbReference type="NCBI Taxonomy" id="642074"/>
    <lineage>
        <taxon>Eukaryota</taxon>
        <taxon>Metazoa</taxon>
        <taxon>Ecdysozoa</taxon>
        <taxon>Arthropoda</taxon>
        <taxon>Hexapoda</taxon>
        <taxon>Insecta</taxon>
        <taxon>Pterygota</taxon>
        <taxon>Neoptera</taxon>
        <taxon>Paraneoptera</taxon>
        <taxon>Hemiptera</taxon>
        <taxon>Heteroptera</taxon>
        <taxon>Panheteroptera</taxon>
        <taxon>Nepomorpha</taxon>
        <taxon>Nepidae</taxon>
        <taxon>Ranatrinae</taxon>
        <taxon>Ranatra</taxon>
    </lineage>
</organism>
<feature type="region of interest" description="Disordered" evidence="2">
    <location>
        <begin position="643"/>
        <end position="662"/>
    </location>
</feature>
<dbReference type="SMART" id="SM01177">
    <property type="entry name" value="DUF4210"/>
    <property type="match status" value="1"/>
</dbReference>
<gene>
    <name evidence="4" type="ORF">AAG570_000178</name>
</gene>
<feature type="domain" description="Atos-like conserved" evidence="3">
    <location>
        <begin position="711"/>
        <end position="765"/>
    </location>
</feature>
<dbReference type="InterPro" id="IPR025261">
    <property type="entry name" value="Atos-like_cons_dom"/>
</dbReference>
<evidence type="ECO:0000259" key="3">
    <source>
        <dbReference type="SMART" id="SM01177"/>
    </source>
</evidence>
<evidence type="ECO:0000313" key="5">
    <source>
        <dbReference type="Proteomes" id="UP001558652"/>
    </source>
</evidence>
<dbReference type="Pfam" id="PF13889">
    <property type="entry name" value="Chromosome_seg"/>
    <property type="match status" value="1"/>
</dbReference>
<feature type="compositionally biased region" description="Gly residues" evidence="2">
    <location>
        <begin position="352"/>
        <end position="365"/>
    </location>
</feature>
<dbReference type="PANTHER" id="PTHR13199:SF11">
    <property type="entry name" value="PROTEIN ATOSSA"/>
    <property type="match status" value="1"/>
</dbReference>
<dbReference type="EMBL" id="JBFDAA010000001">
    <property type="protein sequence ID" value="KAL1140246.1"/>
    <property type="molecule type" value="Genomic_DNA"/>
</dbReference>
<name>A0ABD0YWA7_9HEMI</name>
<dbReference type="InterPro" id="IPR051506">
    <property type="entry name" value="ATOS_Transcription_Regulators"/>
</dbReference>
<accession>A0ABD0YWA7</accession>
<reference evidence="4 5" key="1">
    <citation type="submission" date="2024-07" db="EMBL/GenBank/DDBJ databases">
        <title>Chromosome-level genome assembly of the water stick insect Ranatra chinensis (Heteroptera: Nepidae).</title>
        <authorList>
            <person name="Liu X."/>
        </authorList>
    </citation>
    <scope>NUCLEOTIDE SEQUENCE [LARGE SCALE GENOMIC DNA]</scope>
    <source>
        <strain evidence="4">Cailab_2021Rc</strain>
        <tissue evidence="4">Muscle</tissue>
    </source>
</reference>
<feature type="region of interest" description="Disordered" evidence="2">
    <location>
        <begin position="400"/>
        <end position="445"/>
    </location>
</feature>
<dbReference type="Pfam" id="PF13915">
    <property type="entry name" value="DUF4210"/>
    <property type="match status" value="1"/>
</dbReference>
<feature type="compositionally biased region" description="Pro residues" evidence="2">
    <location>
        <begin position="679"/>
        <end position="689"/>
    </location>
</feature>
<feature type="compositionally biased region" description="Low complexity" evidence="2">
    <location>
        <begin position="643"/>
        <end position="657"/>
    </location>
</feature>
<evidence type="ECO:0000313" key="4">
    <source>
        <dbReference type="EMBL" id="KAL1140246.1"/>
    </source>
</evidence>
<feature type="region of interest" description="Disordered" evidence="2">
    <location>
        <begin position="329"/>
        <end position="383"/>
    </location>
</feature>
<dbReference type="InterPro" id="IPR033473">
    <property type="entry name" value="Atos-like_C"/>
</dbReference>
<proteinExistence type="inferred from homology"/>
<dbReference type="Proteomes" id="UP001558652">
    <property type="component" value="Unassembled WGS sequence"/>
</dbReference>
<evidence type="ECO:0000256" key="1">
    <source>
        <dbReference type="ARBA" id="ARBA00034497"/>
    </source>
</evidence>